<reference evidence="1 2" key="1">
    <citation type="journal article" date="2021" name="Commun. Biol.">
        <title>The genome of Shorea leprosula (Dipterocarpaceae) highlights the ecological relevance of drought in aseasonal tropical rainforests.</title>
        <authorList>
            <person name="Ng K.K.S."/>
            <person name="Kobayashi M.J."/>
            <person name="Fawcett J.A."/>
            <person name="Hatakeyama M."/>
            <person name="Paape T."/>
            <person name="Ng C.H."/>
            <person name="Ang C.C."/>
            <person name="Tnah L.H."/>
            <person name="Lee C.T."/>
            <person name="Nishiyama T."/>
            <person name="Sese J."/>
            <person name="O'Brien M.J."/>
            <person name="Copetti D."/>
            <person name="Mohd Noor M.I."/>
            <person name="Ong R.C."/>
            <person name="Putra M."/>
            <person name="Sireger I.Z."/>
            <person name="Indrioko S."/>
            <person name="Kosugi Y."/>
            <person name="Izuno A."/>
            <person name="Isagi Y."/>
            <person name="Lee S.L."/>
            <person name="Shimizu K.K."/>
        </authorList>
    </citation>
    <scope>NUCLEOTIDE SEQUENCE [LARGE SCALE GENOMIC DNA]</scope>
    <source>
        <strain evidence="1">214</strain>
    </source>
</reference>
<dbReference type="EMBL" id="BPVZ01000060">
    <property type="protein sequence ID" value="GKV22365.1"/>
    <property type="molecule type" value="Genomic_DNA"/>
</dbReference>
<organism evidence="1 2">
    <name type="scientific">Rubroshorea leprosula</name>
    <dbReference type="NCBI Taxonomy" id="152421"/>
    <lineage>
        <taxon>Eukaryota</taxon>
        <taxon>Viridiplantae</taxon>
        <taxon>Streptophyta</taxon>
        <taxon>Embryophyta</taxon>
        <taxon>Tracheophyta</taxon>
        <taxon>Spermatophyta</taxon>
        <taxon>Magnoliopsida</taxon>
        <taxon>eudicotyledons</taxon>
        <taxon>Gunneridae</taxon>
        <taxon>Pentapetalae</taxon>
        <taxon>rosids</taxon>
        <taxon>malvids</taxon>
        <taxon>Malvales</taxon>
        <taxon>Dipterocarpaceae</taxon>
        <taxon>Rubroshorea</taxon>
    </lineage>
</organism>
<keyword evidence="2" id="KW-1185">Reference proteome</keyword>
<name>A0AAV5KCN6_9ROSI</name>
<accession>A0AAV5KCN6</accession>
<proteinExistence type="predicted"/>
<dbReference type="Proteomes" id="UP001054252">
    <property type="component" value="Unassembled WGS sequence"/>
</dbReference>
<gene>
    <name evidence="1" type="ORF">SLEP1_g32245</name>
</gene>
<evidence type="ECO:0000313" key="1">
    <source>
        <dbReference type="EMBL" id="GKV22365.1"/>
    </source>
</evidence>
<evidence type="ECO:0000313" key="2">
    <source>
        <dbReference type="Proteomes" id="UP001054252"/>
    </source>
</evidence>
<comment type="caution">
    <text evidence="1">The sequence shown here is derived from an EMBL/GenBank/DDBJ whole genome shotgun (WGS) entry which is preliminary data.</text>
</comment>
<sequence length="83" mass="9052">MVPSSLSVRPTGRGHPWQIKVYTRGRSKSAPIRRGQPQFLLSLLYPDTREANFLAHNNRGNKIKRLAGGGGVGRRGRGTDGNG</sequence>
<dbReference type="AlphaFoldDB" id="A0AAV5KCN6"/>
<protein>
    <submittedName>
        <fullName evidence="1">Uncharacterized protein</fullName>
    </submittedName>
</protein>